<proteinExistence type="inferred from homology"/>
<dbReference type="PANTHER" id="PTHR14143:SF1">
    <property type="entry name" value="IRG-TYPE G DOMAIN-CONTAINING PROTEIN"/>
    <property type="match status" value="1"/>
</dbReference>
<dbReference type="AlphaFoldDB" id="A0A0C3C007"/>
<dbReference type="Gene3D" id="3.40.50.300">
    <property type="entry name" value="P-loop containing nucleotide triphosphate hydrolases"/>
    <property type="match status" value="1"/>
</dbReference>
<keyword evidence="2" id="KW-0175">Coiled coil</keyword>
<dbReference type="InParanoid" id="A0A0C3C007"/>
<evidence type="ECO:0000256" key="2">
    <source>
        <dbReference type="SAM" id="Coils"/>
    </source>
</evidence>
<name>A0A0C3C007_PILCF</name>
<gene>
    <name evidence="4" type="ORF">PILCRDRAFT_113279</name>
</gene>
<dbReference type="GO" id="GO:0016020">
    <property type="term" value="C:membrane"/>
    <property type="evidence" value="ECO:0007669"/>
    <property type="project" value="InterPro"/>
</dbReference>
<evidence type="ECO:0000256" key="1">
    <source>
        <dbReference type="ARBA" id="ARBA00005429"/>
    </source>
</evidence>
<dbReference type="GO" id="GO:0005525">
    <property type="term" value="F:GTP binding"/>
    <property type="evidence" value="ECO:0007669"/>
    <property type="project" value="InterPro"/>
</dbReference>
<dbReference type="InterPro" id="IPR030385">
    <property type="entry name" value="G_IRG_dom"/>
</dbReference>
<reference evidence="5" key="2">
    <citation type="submission" date="2015-01" db="EMBL/GenBank/DDBJ databases">
        <title>Evolutionary Origins and Diversification of the Mycorrhizal Mutualists.</title>
        <authorList>
            <consortium name="DOE Joint Genome Institute"/>
            <consortium name="Mycorrhizal Genomics Consortium"/>
            <person name="Kohler A."/>
            <person name="Kuo A."/>
            <person name="Nagy L.G."/>
            <person name="Floudas D."/>
            <person name="Copeland A."/>
            <person name="Barry K.W."/>
            <person name="Cichocki N."/>
            <person name="Veneault-Fourrey C."/>
            <person name="LaButti K."/>
            <person name="Lindquist E.A."/>
            <person name="Lipzen A."/>
            <person name="Lundell T."/>
            <person name="Morin E."/>
            <person name="Murat C."/>
            <person name="Riley R."/>
            <person name="Ohm R."/>
            <person name="Sun H."/>
            <person name="Tunlid A."/>
            <person name="Henrissat B."/>
            <person name="Grigoriev I.V."/>
            <person name="Hibbett D.S."/>
            <person name="Martin F."/>
        </authorList>
    </citation>
    <scope>NUCLEOTIDE SEQUENCE [LARGE SCALE GENOMIC DNA]</scope>
    <source>
        <strain evidence="5">F 1598</strain>
    </source>
</reference>
<evidence type="ECO:0000313" key="4">
    <source>
        <dbReference type="EMBL" id="KIM92138.1"/>
    </source>
</evidence>
<dbReference type="InterPro" id="IPR007743">
    <property type="entry name" value="Immunity-related_GTPase-like"/>
</dbReference>
<sequence>MGSAVSAVAVSSAVSAVAGSLLVVASVVVKLIDVFRSRSIGANPTIEAIEEEAHKQAQVEIDKAIAQQEAERQAWQVEIDMARRAQEEAERQAWQVGIDMARRAQEEAERTAAEVAQRAREAQEEAERQARGKEDELNQVNATRKEVERKWREGIQPEVWPTKEELQTAQKRLQHTGDTLHFAVAGAAGSGKSSLINAFCGLRNKDPGAARTGIVETTSKIARYPDPTPGNPFVWYDVPGAGTLAIPDWEYFNAQGLYIFDCIIVLFDNRFTTIDVAILKHCARFKIPTYIVRSKSNQHIENMVQDMYESDDEDGNQDNYQAELYAMARDKYIEETRQSVRINLGAANLPQQKVYIVSKDTLLNLVKRLKVPKDAIDELELLKDLLSDALARRGVGKNRSSS</sequence>
<dbReference type="PANTHER" id="PTHR14143">
    <property type="entry name" value="INTERFERON-INDUCIBLE GTPASE FAMILY MEMBER"/>
    <property type="match status" value="1"/>
</dbReference>
<dbReference type="OrthoDB" id="422720at2759"/>
<feature type="domain" description="IRG-type G" evidence="3">
    <location>
        <begin position="178"/>
        <end position="375"/>
    </location>
</feature>
<feature type="coiled-coil region" evidence="2">
    <location>
        <begin position="65"/>
        <end position="150"/>
    </location>
</feature>
<organism evidence="4 5">
    <name type="scientific">Piloderma croceum (strain F 1598)</name>
    <dbReference type="NCBI Taxonomy" id="765440"/>
    <lineage>
        <taxon>Eukaryota</taxon>
        <taxon>Fungi</taxon>
        <taxon>Dikarya</taxon>
        <taxon>Basidiomycota</taxon>
        <taxon>Agaricomycotina</taxon>
        <taxon>Agaricomycetes</taxon>
        <taxon>Agaricomycetidae</taxon>
        <taxon>Atheliales</taxon>
        <taxon>Atheliaceae</taxon>
        <taxon>Piloderma</taxon>
    </lineage>
</organism>
<keyword evidence="5" id="KW-1185">Reference proteome</keyword>
<comment type="similarity">
    <text evidence="1">Belongs to the TRAFAC class dynamin-like GTPase superfamily. IRG family.</text>
</comment>
<protein>
    <recommendedName>
        <fullName evidence="3">IRG-type G domain-containing protein</fullName>
    </recommendedName>
</protein>
<dbReference type="EMBL" id="KN832970">
    <property type="protein sequence ID" value="KIM92138.1"/>
    <property type="molecule type" value="Genomic_DNA"/>
</dbReference>
<dbReference type="STRING" id="765440.A0A0C3C007"/>
<reference evidence="4 5" key="1">
    <citation type="submission" date="2014-04" db="EMBL/GenBank/DDBJ databases">
        <authorList>
            <consortium name="DOE Joint Genome Institute"/>
            <person name="Kuo A."/>
            <person name="Tarkka M."/>
            <person name="Buscot F."/>
            <person name="Kohler A."/>
            <person name="Nagy L.G."/>
            <person name="Floudas D."/>
            <person name="Copeland A."/>
            <person name="Barry K.W."/>
            <person name="Cichocki N."/>
            <person name="Veneault-Fourrey C."/>
            <person name="LaButti K."/>
            <person name="Lindquist E.A."/>
            <person name="Lipzen A."/>
            <person name="Lundell T."/>
            <person name="Morin E."/>
            <person name="Murat C."/>
            <person name="Sun H."/>
            <person name="Tunlid A."/>
            <person name="Henrissat B."/>
            <person name="Grigoriev I.V."/>
            <person name="Hibbett D.S."/>
            <person name="Martin F."/>
            <person name="Nordberg H.P."/>
            <person name="Cantor M.N."/>
            <person name="Hua S.X."/>
        </authorList>
    </citation>
    <scope>NUCLEOTIDE SEQUENCE [LARGE SCALE GENOMIC DNA]</scope>
    <source>
        <strain evidence="4 5">F 1598</strain>
    </source>
</reference>
<evidence type="ECO:0000313" key="5">
    <source>
        <dbReference type="Proteomes" id="UP000054166"/>
    </source>
</evidence>
<dbReference type="PROSITE" id="PS51716">
    <property type="entry name" value="G_IRG"/>
    <property type="match status" value="1"/>
</dbReference>
<dbReference type="Pfam" id="PF05049">
    <property type="entry name" value="IIGP"/>
    <property type="match status" value="1"/>
</dbReference>
<dbReference type="SUPFAM" id="SSF52540">
    <property type="entry name" value="P-loop containing nucleoside triphosphate hydrolases"/>
    <property type="match status" value="1"/>
</dbReference>
<dbReference type="Proteomes" id="UP000054166">
    <property type="component" value="Unassembled WGS sequence"/>
</dbReference>
<dbReference type="HOGENOM" id="CLU_034479_0_0_1"/>
<evidence type="ECO:0000259" key="3">
    <source>
        <dbReference type="PROSITE" id="PS51716"/>
    </source>
</evidence>
<accession>A0A0C3C007</accession>
<dbReference type="InterPro" id="IPR027417">
    <property type="entry name" value="P-loop_NTPase"/>
</dbReference>